<dbReference type="Proteomes" id="UP000077051">
    <property type="component" value="Unassembled WGS sequence"/>
</dbReference>
<protein>
    <submittedName>
        <fullName evidence="2">Uncharacterized protein</fullName>
    </submittedName>
</protein>
<feature type="region of interest" description="Disordered" evidence="1">
    <location>
        <begin position="1"/>
        <end position="44"/>
    </location>
</feature>
<reference evidence="2 3" key="1">
    <citation type="submission" date="2015-06" db="EMBL/GenBank/DDBJ databases">
        <title>Expansion of signal transduction pathways in fungi by whole-genome duplication.</title>
        <authorList>
            <consortium name="DOE Joint Genome Institute"/>
            <person name="Corrochano L.M."/>
            <person name="Kuo A."/>
            <person name="Marcet-Houben M."/>
            <person name="Polaino S."/>
            <person name="Salamov A."/>
            <person name="Villalobos J.M."/>
            <person name="Alvarez M.I."/>
            <person name="Avalos J."/>
            <person name="Benito E.P."/>
            <person name="Benoit I."/>
            <person name="Burger G."/>
            <person name="Camino L.P."/>
            <person name="Canovas D."/>
            <person name="Cerda-Olmedo E."/>
            <person name="Cheng J.-F."/>
            <person name="Dominguez A."/>
            <person name="Elias M."/>
            <person name="Eslava A.P."/>
            <person name="Glaser F."/>
            <person name="Grimwood J."/>
            <person name="Gutierrez G."/>
            <person name="Heitman J."/>
            <person name="Henrissat B."/>
            <person name="Iturriaga E.A."/>
            <person name="Lang B.F."/>
            <person name="Lavin J.L."/>
            <person name="Lee S."/>
            <person name="Li W."/>
            <person name="Lindquist E."/>
            <person name="Lopez-Garcia S."/>
            <person name="Luque E.M."/>
            <person name="Marcos A.T."/>
            <person name="Martin J."/>
            <person name="Mccluskey K."/>
            <person name="Medina H.R."/>
            <person name="Miralles-Duran A."/>
            <person name="Miyazaki A."/>
            <person name="Munoz-Torres E."/>
            <person name="Oguiza J.A."/>
            <person name="Ohm R."/>
            <person name="Olmedo M."/>
            <person name="Orejas M."/>
            <person name="Ortiz-Castellanos L."/>
            <person name="Pisabarro A.G."/>
            <person name="Rodriguez-Romero J."/>
            <person name="Ruiz-Herrera J."/>
            <person name="Ruiz-Vazquez R."/>
            <person name="Sanz C."/>
            <person name="Schackwitz W."/>
            <person name="Schmutz J."/>
            <person name="Shahriari M."/>
            <person name="Shelest E."/>
            <person name="Silva-Franco F."/>
            <person name="Soanes D."/>
            <person name="Syed K."/>
            <person name="Tagua V.G."/>
            <person name="Talbot N.J."/>
            <person name="Thon M."/>
            <person name="De Vries R.P."/>
            <person name="Wiebenga A."/>
            <person name="Yadav J.S."/>
            <person name="Braun E.L."/>
            <person name="Baker S."/>
            <person name="Garre V."/>
            <person name="Horwitz B."/>
            <person name="Torres-Martinez S."/>
            <person name="Idnurm A."/>
            <person name="Herrera-Estrella A."/>
            <person name="Gabaldon T."/>
            <person name="Grigoriev I.V."/>
        </authorList>
    </citation>
    <scope>NUCLEOTIDE SEQUENCE [LARGE SCALE GENOMIC DNA]</scope>
    <source>
        <strain evidence="2 3">CBS 277.49</strain>
    </source>
</reference>
<accession>A0A162R2D9</accession>
<organism evidence="2 3">
    <name type="scientific">Mucor lusitanicus CBS 277.49</name>
    <dbReference type="NCBI Taxonomy" id="747725"/>
    <lineage>
        <taxon>Eukaryota</taxon>
        <taxon>Fungi</taxon>
        <taxon>Fungi incertae sedis</taxon>
        <taxon>Mucoromycota</taxon>
        <taxon>Mucoromycotina</taxon>
        <taxon>Mucoromycetes</taxon>
        <taxon>Mucorales</taxon>
        <taxon>Mucorineae</taxon>
        <taxon>Mucoraceae</taxon>
        <taxon>Mucor</taxon>
    </lineage>
</organism>
<comment type="caution">
    <text evidence="2">The sequence shown here is derived from an EMBL/GenBank/DDBJ whole genome shotgun (WGS) entry which is preliminary data.</text>
</comment>
<gene>
    <name evidence="2" type="ORF">MUCCIDRAFT_157925</name>
</gene>
<evidence type="ECO:0000313" key="3">
    <source>
        <dbReference type="Proteomes" id="UP000077051"/>
    </source>
</evidence>
<dbReference type="AlphaFoldDB" id="A0A162R2D9"/>
<proteinExistence type="predicted"/>
<evidence type="ECO:0000256" key="1">
    <source>
        <dbReference type="SAM" id="MobiDB-lite"/>
    </source>
</evidence>
<dbReference type="VEuPathDB" id="FungiDB:MUCCIDRAFT_157925"/>
<feature type="compositionally biased region" description="Low complexity" evidence="1">
    <location>
        <begin position="28"/>
        <end position="44"/>
    </location>
</feature>
<dbReference type="EMBL" id="AMYB01000001">
    <property type="protein sequence ID" value="OAD07660.1"/>
    <property type="molecule type" value="Genomic_DNA"/>
</dbReference>
<sequence length="121" mass="12218">MPPKKSVNKNAAVDLTSPGVTQATTDGPSVVTEAPTVTPPVSQVQDATAAAAPMEIDDAAVSNDAHYVNGLSDNQSSNVSNNNPVVVSAVPVNHDVINDNASVASPPDVGIIHGDVPRTSV</sequence>
<evidence type="ECO:0000313" key="2">
    <source>
        <dbReference type="EMBL" id="OAD07660.1"/>
    </source>
</evidence>
<name>A0A162R2D9_MUCCL</name>
<feature type="compositionally biased region" description="Polar residues" evidence="1">
    <location>
        <begin position="18"/>
        <end position="27"/>
    </location>
</feature>
<keyword evidence="3" id="KW-1185">Reference proteome</keyword>